<feature type="transmembrane region" description="Helical" evidence="1">
    <location>
        <begin position="98"/>
        <end position="131"/>
    </location>
</feature>
<reference evidence="2" key="1">
    <citation type="journal article" date="2014" name="Front. Microbiol.">
        <title>High frequency of phylogenetically diverse reductive dehalogenase-homologous genes in deep subseafloor sedimentary metagenomes.</title>
        <authorList>
            <person name="Kawai M."/>
            <person name="Futagami T."/>
            <person name="Toyoda A."/>
            <person name="Takaki Y."/>
            <person name="Nishi S."/>
            <person name="Hori S."/>
            <person name="Arai W."/>
            <person name="Tsubouchi T."/>
            <person name="Morono Y."/>
            <person name="Uchiyama I."/>
            <person name="Ito T."/>
            <person name="Fujiyama A."/>
            <person name="Inagaki F."/>
            <person name="Takami H."/>
        </authorList>
    </citation>
    <scope>NUCLEOTIDE SEQUENCE</scope>
    <source>
        <strain evidence="2">Expedition CK06-06</strain>
    </source>
</reference>
<sequence>MDYTNTTGVFALTYSESSGTLNKGCLKVIKRTSWGDEIVCDECSHTSSATITCTIDQTNGTYIGVFTAGVNPDSYIASIVVEISEGIWDLLGLDGVFFTILLVMVMSCLFIPSAFMSIAGVIITLILATFLGFLPTSWQGIVMFAIAGFIIMFKLRV</sequence>
<accession>X1BW40</accession>
<name>X1BW40_9ZZZZ</name>
<proteinExistence type="predicted"/>
<dbReference type="AlphaFoldDB" id="X1BW40"/>
<keyword evidence="1" id="KW-0812">Transmembrane</keyword>
<feature type="transmembrane region" description="Helical" evidence="1">
    <location>
        <begin position="137"/>
        <end position="155"/>
    </location>
</feature>
<keyword evidence="1" id="KW-0472">Membrane</keyword>
<keyword evidence="1" id="KW-1133">Transmembrane helix</keyword>
<evidence type="ECO:0000256" key="1">
    <source>
        <dbReference type="SAM" id="Phobius"/>
    </source>
</evidence>
<evidence type="ECO:0000313" key="2">
    <source>
        <dbReference type="EMBL" id="GAG99954.1"/>
    </source>
</evidence>
<organism evidence="2">
    <name type="scientific">marine sediment metagenome</name>
    <dbReference type="NCBI Taxonomy" id="412755"/>
    <lineage>
        <taxon>unclassified sequences</taxon>
        <taxon>metagenomes</taxon>
        <taxon>ecological metagenomes</taxon>
    </lineage>
</organism>
<protein>
    <submittedName>
        <fullName evidence="2">Uncharacterized protein</fullName>
    </submittedName>
</protein>
<gene>
    <name evidence="2" type="ORF">S01H4_47523</name>
</gene>
<dbReference type="EMBL" id="BART01026693">
    <property type="protein sequence ID" value="GAG99954.1"/>
    <property type="molecule type" value="Genomic_DNA"/>
</dbReference>
<comment type="caution">
    <text evidence="2">The sequence shown here is derived from an EMBL/GenBank/DDBJ whole genome shotgun (WGS) entry which is preliminary data.</text>
</comment>